<dbReference type="Pfam" id="PF05857">
    <property type="entry name" value="TraX"/>
    <property type="match status" value="1"/>
</dbReference>
<dbReference type="InterPro" id="IPR008875">
    <property type="entry name" value="TraX"/>
</dbReference>
<reference evidence="2 3" key="1">
    <citation type="submission" date="2012-05" db="EMBL/GenBank/DDBJ databases">
        <authorList>
            <person name="Harkins D.M."/>
            <person name="Madupu R."/>
            <person name="Durkin A.S."/>
            <person name="Torralba M."/>
            <person name="Methe B."/>
            <person name="Sutton G.G."/>
            <person name="Nelson K.E."/>
        </authorList>
    </citation>
    <scope>NUCLEOTIDE SEQUENCE [LARGE SCALE GENOMIC DNA]</scope>
    <source>
        <strain evidence="2 3">F0490</strain>
    </source>
</reference>
<feature type="transmembrane region" description="Helical" evidence="1">
    <location>
        <begin position="211"/>
        <end position="231"/>
    </location>
</feature>
<keyword evidence="1" id="KW-0812">Transmembrane</keyword>
<feature type="transmembrane region" description="Helical" evidence="1">
    <location>
        <begin position="143"/>
        <end position="160"/>
    </location>
</feature>
<evidence type="ECO:0000313" key="2">
    <source>
        <dbReference type="EMBL" id="EJF36172.1"/>
    </source>
</evidence>
<keyword evidence="3" id="KW-1185">Reference proteome</keyword>
<protein>
    <submittedName>
        <fullName evidence="2">Protein TraX</fullName>
    </submittedName>
</protein>
<dbReference type="AlphaFoldDB" id="J0MVU5"/>
<proteinExistence type="predicted"/>
<evidence type="ECO:0000256" key="1">
    <source>
        <dbReference type="SAM" id="Phobius"/>
    </source>
</evidence>
<dbReference type="PATRIC" id="fig|1125717.3.peg.1876"/>
<accession>J0MVU5</accession>
<feature type="transmembrane region" description="Helical" evidence="1">
    <location>
        <begin position="243"/>
        <end position="262"/>
    </location>
</feature>
<dbReference type="OrthoDB" id="81897at2"/>
<dbReference type="EMBL" id="AKFS01000297">
    <property type="protein sequence ID" value="EJF36172.1"/>
    <property type="molecule type" value="Genomic_DNA"/>
</dbReference>
<dbReference type="Proteomes" id="UP000004578">
    <property type="component" value="Unassembled WGS sequence"/>
</dbReference>
<keyword evidence="1" id="KW-1133">Transmembrane helix</keyword>
<sequence length="265" mass="29147">MATHAVPAPAAAHAAPRPRIGVNQYWIKLAMAALMVLDHLPHVPGLVSPEWADAFHVLTRCVAVWFAYGAVEGVLYTSNMRKYLTRLWGAAAIMAVGNLALGQLLATRDVHMYDNNIFLTLAVGTTLLALVKRGAGTGWHTGAVVGALAGSVVMSMFLPIEGGLPVLPFMVITYALYTRVVWRDLAYLALAAAMFALVWQPYDTWQATVSMLAQNSDFMLVLVIPVLHLYNGEHGPHTRFSKYFFYVFYPAHLWLLALIAYFQAA</sequence>
<name>J0MVU5_9ACTO</name>
<comment type="caution">
    <text evidence="2">The sequence shown here is derived from an EMBL/GenBank/DDBJ whole genome shotgun (WGS) entry which is preliminary data.</text>
</comment>
<feature type="transmembrane region" description="Helical" evidence="1">
    <location>
        <begin position="112"/>
        <end position="131"/>
    </location>
</feature>
<feature type="transmembrane region" description="Helical" evidence="1">
    <location>
        <begin position="180"/>
        <end position="199"/>
    </location>
</feature>
<organism evidence="2 3">
    <name type="scientific">Schaalia georgiae F0490</name>
    <dbReference type="NCBI Taxonomy" id="1125717"/>
    <lineage>
        <taxon>Bacteria</taxon>
        <taxon>Bacillati</taxon>
        <taxon>Actinomycetota</taxon>
        <taxon>Actinomycetes</taxon>
        <taxon>Actinomycetales</taxon>
        <taxon>Actinomycetaceae</taxon>
        <taxon>Schaalia</taxon>
    </lineage>
</organism>
<dbReference type="RefSeq" id="WP_005872566.1">
    <property type="nucleotide sequence ID" value="NZ_AKFS01000297.1"/>
</dbReference>
<keyword evidence="1" id="KW-0472">Membrane</keyword>
<feature type="transmembrane region" description="Helical" evidence="1">
    <location>
        <begin position="54"/>
        <end position="75"/>
    </location>
</feature>
<evidence type="ECO:0000313" key="3">
    <source>
        <dbReference type="Proteomes" id="UP000004578"/>
    </source>
</evidence>
<gene>
    <name evidence="2" type="ORF">HMPREF1317_2341</name>
</gene>
<feature type="transmembrane region" description="Helical" evidence="1">
    <location>
        <begin position="87"/>
        <end position="106"/>
    </location>
</feature>